<evidence type="ECO:0000313" key="2">
    <source>
        <dbReference type="Proteomes" id="UP000000493"/>
    </source>
</evidence>
<dbReference type="Pfam" id="PF26622">
    <property type="entry name" value="DUF8199"/>
    <property type="match status" value="1"/>
</dbReference>
<keyword evidence="2" id="KW-1185">Reference proteome</keyword>
<sequence length="146" mass="16585">MKQIIKRTFCLYLAIQVLFASTGFAMYEHWCLMKGTKTVSFVHEEKCQKAIHKASFKKSGCGDSFKRGKCCSDKVSYYKIQTPSADGNSVHFISQHIDIVSIFSPIYSSSTAWINQTVSFRLPHFYSPAPPLHGRSMLIFVQSFLI</sequence>
<geneLocation type="plasmid" evidence="1 2">
    <name>pRUNSL02</name>
</geneLocation>
<dbReference type="Proteomes" id="UP000000493">
    <property type="component" value="Plasmid pRUNSL02"/>
</dbReference>
<organism evidence="1 2">
    <name type="scientific">Runella slithyformis (strain ATCC 29530 / DSM 19594 / LMG 11500 / NCIMB 11436 / LSU 4)</name>
    <dbReference type="NCBI Taxonomy" id="761193"/>
    <lineage>
        <taxon>Bacteria</taxon>
        <taxon>Pseudomonadati</taxon>
        <taxon>Bacteroidota</taxon>
        <taxon>Cytophagia</taxon>
        <taxon>Cytophagales</taxon>
        <taxon>Spirosomataceae</taxon>
        <taxon>Runella</taxon>
    </lineage>
</organism>
<gene>
    <name evidence="1" type="ordered locus">Runsl_5950</name>
</gene>
<keyword evidence="1" id="KW-0614">Plasmid</keyword>
<dbReference type="EMBL" id="CP002861">
    <property type="protein sequence ID" value="AEI52086.1"/>
    <property type="molecule type" value="Genomic_DNA"/>
</dbReference>
<dbReference type="InterPro" id="IPR058060">
    <property type="entry name" value="HYC_CC_PP"/>
</dbReference>
<name>A0A7U3ZRL4_RUNSL</name>
<dbReference type="AlphaFoldDB" id="A0A7U3ZRL4"/>
<reference evidence="2" key="1">
    <citation type="submission" date="2011-06" db="EMBL/GenBank/DDBJ databases">
        <title>The complete genome of plasmid 2 of Runella slithyformis DSM 19594.</title>
        <authorList>
            <consortium name="US DOE Joint Genome Institute (JGI-PGF)"/>
            <person name="Lucas S."/>
            <person name="Han J."/>
            <person name="Lapidus A."/>
            <person name="Bruce D."/>
            <person name="Goodwin L."/>
            <person name="Pitluck S."/>
            <person name="Peters L."/>
            <person name="Kyrpides N."/>
            <person name="Mavromatis K."/>
            <person name="Ivanova N."/>
            <person name="Ovchinnikova G."/>
            <person name="Zhang X."/>
            <person name="Misra M."/>
            <person name="Detter J.C."/>
            <person name="Tapia R."/>
            <person name="Han C."/>
            <person name="Land M."/>
            <person name="Hauser L."/>
            <person name="Markowitz V."/>
            <person name="Cheng J.-F."/>
            <person name="Hugenholtz P."/>
            <person name="Woyke T."/>
            <person name="Wu D."/>
            <person name="Tindall B."/>
            <person name="Faehrich R."/>
            <person name="Brambilla E."/>
            <person name="Klenk H.-P."/>
            <person name="Eisen J.A."/>
        </authorList>
    </citation>
    <scope>NUCLEOTIDE SEQUENCE [LARGE SCALE GENOMIC DNA]</scope>
    <source>
        <strain evidence="2">ATCC 29530 / DSM 19594 / LMG 11500 / NCIMB 11436 / LSU 4</strain>
        <plasmid evidence="2">pRUNSL02</plasmid>
    </source>
</reference>
<dbReference type="NCBIfam" id="NF047658">
    <property type="entry name" value="HYC_CC_PP"/>
    <property type="match status" value="1"/>
</dbReference>
<dbReference type="RefSeq" id="WP_013931268.1">
    <property type="nucleotide sequence ID" value="NC_015704.1"/>
</dbReference>
<dbReference type="KEGG" id="rsi:Runsl_5950"/>
<proteinExistence type="predicted"/>
<dbReference type="InterPro" id="IPR058512">
    <property type="entry name" value="DUF8199"/>
</dbReference>
<reference evidence="1 2" key="2">
    <citation type="journal article" date="2012" name="Stand. Genomic Sci.">
        <title>Complete genome sequence of the aquatic bacterium Runella slithyformis type strain (LSU 4(T)).</title>
        <authorList>
            <person name="Copeland A."/>
            <person name="Zhang X."/>
            <person name="Misra M."/>
            <person name="Lapidus A."/>
            <person name="Nolan M."/>
            <person name="Lucas S."/>
            <person name="Deshpande S."/>
            <person name="Cheng J.F."/>
            <person name="Tapia R."/>
            <person name="Goodwin L.A."/>
            <person name="Pitluck S."/>
            <person name="Liolios K."/>
            <person name="Pagani I."/>
            <person name="Ivanova N."/>
            <person name="Mikhailova N."/>
            <person name="Pati A."/>
            <person name="Chen A."/>
            <person name="Palaniappan K."/>
            <person name="Land M."/>
            <person name="Hauser L."/>
            <person name="Pan C."/>
            <person name="Jeffries C.D."/>
            <person name="Detter J.C."/>
            <person name="Brambilla E.M."/>
            <person name="Rohde M."/>
            <person name="Djao O.D."/>
            <person name="Goker M."/>
            <person name="Sikorski J."/>
            <person name="Tindall B.J."/>
            <person name="Woyke T."/>
            <person name="Bristow J."/>
            <person name="Eisen J.A."/>
            <person name="Markowitz V."/>
            <person name="Hugenholtz P."/>
            <person name="Kyrpides N.C."/>
            <person name="Klenk H.P."/>
            <person name="Mavromatis K."/>
        </authorList>
    </citation>
    <scope>NUCLEOTIDE SEQUENCE [LARGE SCALE GENOMIC DNA]</scope>
    <source>
        <strain evidence="2">ATCC 29530 / DSM 19594 / LMG 11500 / NCIMB 11436 / LSU 4</strain>
    </source>
</reference>
<accession>A0A7U3ZRL4</accession>
<evidence type="ECO:0000313" key="1">
    <source>
        <dbReference type="EMBL" id="AEI52086.1"/>
    </source>
</evidence>
<protein>
    <submittedName>
        <fullName evidence="1">Uncharacterized protein</fullName>
    </submittedName>
</protein>